<dbReference type="InterPro" id="IPR013210">
    <property type="entry name" value="LRR_N_plant-typ"/>
</dbReference>
<feature type="domain" description="Malectin-like" evidence="9">
    <location>
        <begin position="77"/>
        <end position="393"/>
    </location>
</feature>
<evidence type="ECO:0000256" key="4">
    <source>
        <dbReference type="ARBA" id="ARBA00022729"/>
    </source>
</evidence>
<evidence type="ECO:0008006" key="12">
    <source>
        <dbReference type="Google" id="ProtNLM"/>
    </source>
</evidence>
<gene>
    <name evidence="10" type="ORF">Fmac_023438</name>
</gene>
<dbReference type="FunFam" id="3.80.10.10:FF:000129">
    <property type="entry name" value="Leucine-rich repeat receptor-like kinase"/>
    <property type="match status" value="1"/>
</dbReference>
<dbReference type="EMBL" id="JBGMDY010000008">
    <property type="protein sequence ID" value="KAL2324380.1"/>
    <property type="molecule type" value="Genomic_DNA"/>
</dbReference>
<dbReference type="Pfam" id="PF12819">
    <property type="entry name" value="Malectin_like"/>
    <property type="match status" value="1"/>
</dbReference>
<dbReference type="Pfam" id="PF00560">
    <property type="entry name" value="LRR_1"/>
    <property type="match status" value="2"/>
</dbReference>
<evidence type="ECO:0000313" key="11">
    <source>
        <dbReference type="Proteomes" id="UP001603857"/>
    </source>
</evidence>
<evidence type="ECO:0000313" key="10">
    <source>
        <dbReference type="EMBL" id="KAL2324380.1"/>
    </source>
</evidence>
<keyword evidence="4" id="KW-0732">Signal</keyword>
<evidence type="ECO:0000256" key="2">
    <source>
        <dbReference type="ARBA" id="ARBA00022614"/>
    </source>
</evidence>
<dbReference type="GO" id="GO:0016020">
    <property type="term" value="C:membrane"/>
    <property type="evidence" value="ECO:0007669"/>
    <property type="project" value="UniProtKB-SubCell"/>
</dbReference>
<dbReference type="Proteomes" id="UP001603857">
    <property type="component" value="Unassembled WGS sequence"/>
</dbReference>
<protein>
    <recommendedName>
        <fullName evidence="12">Leucine-rich repeat receptor-like serine/threonine-protein kinase</fullName>
    </recommendedName>
</protein>
<dbReference type="SUPFAM" id="SSF52058">
    <property type="entry name" value="L domain-like"/>
    <property type="match status" value="1"/>
</dbReference>
<evidence type="ECO:0000256" key="7">
    <source>
        <dbReference type="ARBA" id="ARBA00023136"/>
    </source>
</evidence>
<evidence type="ECO:0000256" key="6">
    <source>
        <dbReference type="ARBA" id="ARBA00022989"/>
    </source>
</evidence>
<comment type="subcellular location">
    <subcellularLocation>
        <location evidence="1">Membrane</location>
        <topology evidence="1">Single-pass membrane protein</topology>
    </subcellularLocation>
</comment>
<dbReference type="Gene3D" id="3.80.10.10">
    <property type="entry name" value="Ribonuclease Inhibitor"/>
    <property type="match status" value="1"/>
</dbReference>
<keyword evidence="5" id="KW-0677">Repeat</keyword>
<name>A0ABD1LN45_9FABA</name>
<dbReference type="InterPro" id="IPR024788">
    <property type="entry name" value="Malectin-like_Carb-bd_dom"/>
</dbReference>
<dbReference type="PANTHER" id="PTHR45631">
    <property type="entry name" value="OS07G0107800 PROTEIN-RELATED"/>
    <property type="match status" value="1"/>
</dbReference>
<keyword evidence="2" id="KW-0433">Leucine-rich repeat</keyword>
<dbReference type="InterPro" id="IPR001611">
    <property type="entry name" value="Leu-rich_rpt"/>
</dbReference>
<dbReference type="PANTHER" id="PTHR45631:SF3">
    <property type="entry name" value="OS05G0393100 PROTEIN"/>
    <property type="match status" value="1"/>
</dbReference>
<feature type="domain" description="Leucine-rich repeat-containing N-terminal plant-type" evidence="8">
    <location>
        <begin position="406"/>
        <end position="442"/>
    </location>
</feature>
<dbReference type="Pfam" id="PF08263">
    <property type="entry name" value="LRRNT_2"/>
    <property type="match status" value="1"/>
</dbReference>
<dbReference type="InterPro" id="IPR032675">
    <property type="entry name" value="LRR_dom_sf"/>
</dbReference>
<evidence type="ECO:0000256" key="1">
    <source>
        <dbReference type="ARBA" id="ARBA00004167"/>
    </source>
</evidence>
<keyword evidence="11" id="KW-1185">Reference proteome</keyword>
<keyword evidence="7" id="KW-0472">Membrane</keyword>
<accession>A0ABD1LN45</accession>
<reference evidence="10 11" key="1">
    <citation type="submission" date="2024-08" db="EMBL/GenBank/DDBJ databases">
        <title>Insights into the chromosomal genome structure of Flemingia macrophylla.</title>
        <authorList>
            <person name="Ding Y."/>
            <person name="Zhao Y."/>
            <person name="Bi W."/>
            <person name="Wu M."/>
            <person name="Zhao G."/>
            <person name="Gong Y."/>
            <person name="Li W."/>
            <person name="Zhang P."/>
        </authorList>
    </citation>
    <scope>NUCLEOTIDE SEQUENCE [LARGE SCALE GENOMIC DNA]</scope>
    <source>
        <strain evidence="10">DYQJB</strain>
        <tissue evidence="10">Leaf</tissue>
    </source>
</reference>
<evidence type="ECO:0000259" key="8">
    <source>
        <dbReference type="Pfam" id="PF08263"/>
    </source>
</evidence>
<keyword evidence="3" id="KW-0812">Transmembrane</keyword>
<evidence type="ECO:0000256" key="3">
    <source>
        <dbReference type="ARBA" id="ARBA00022692"/>
    </source>
</evidence>
<evidence type="ECO:0000256" key="5">
    <source>
        <dbReference type="ARBA" id="ARBA00022737"/>
    </source>
</evidence>
<keyword evidence="6" id="KW-1133">Transmembrane helix</keyword>
<organism evidence="10 11">
    <name type="scientific">Flemingia macrophylla</name>
    <dbReference type="NCBI Taxonomy" id="520843"/>
    <lineage>
        <taxon>Eukaryota</taxon>
        <taxon>Viridiplantae</taxon>
        <taxon>Streptophyta</taxon>
        <taxon>Embryophyta</taxon>
        <taxon>Tracheophyta</taxon>
        <taxon>Spermatophyta</taxon>
        <taxon>Magnoliopsida</taxon>
        <taxon>eudicotyledons</taxon>
        <taxon>Gunneridae</taxon>
        <taxon>Pentapetalae</taxon>
        <taxon>rosids</taxon>
        <taxon>fabids</taxon>
        <taxon>Fabales</taxon>
        <taxon>Fabaceae</taxon>
        <taxon>Papilionoideae</taxon>
        <taxon>50 kb inversion clade</taxon>
        <taxon>NPAAA clade</taxon>
        <taxon>indigoferoid/millettioid clade</taxon>
        <taxon>Phaseoleae</taxon>
        <taxon>Flemingia</taxon>
    </lineage>
</organism>
<proteinExistence type="predicted"/>
<sequence>MPSLFPSLPLQPHLSSLKTLSTQNITFTKTLTNSFSSFPLPTTSTAMSLFLLLLLLLLFFLPLSLSQTQTPPKGLLINCGAQSAAQFDNRTWLPDSTFISSGQPRNLTKPLLSPPLYTLRSFPRQVKKHCYNIPVYRGAKYLVRTTYFYGGVNGADHPSPPVFDQILDGTNWTVVNTTHDYANGNATFYEGVFLAQGKIMSFCIASNTYTDSDPFISALEFLILWDSLYNTTDFTTTALALVARHSFGYSGPPIRYPDDQFDRIWQPFGQSNSTKASTENVALSGFWNLPPAKIFETHIGSDQLETLELIWPAPSLQSSKYYIALYFADDTAGSRTFNISVNGVTYYHNLNVIPSGVVVFANQWPLSGSTTITLTPAPSSSAGPLINAGEVFGVLPLGEGRTTTRDVIALEKVKESLRNPPLDWNGDPCVPRRYSWTGITCSEGPRIRVVTLNLTSMDLSGFLSPFVANMTALVNIWLGNNSLTGQIPDLSSLKNLETLHLEDNQFSGEIPSSLGDISSLQEVFLQNNNLTGQIPANLIGKPGLNVITSGNNFLSPPAP</sequence>
<comment type="caution">
    <text evidence="10">The sequence shown here is derived from an EMBL/GenBank/DDBJ whole genome shotgun (WGS) entry which is preliminary data.</text>
</comment>
<dbReference type="Gene3D" id="2.60.120.430">
    <property type="entry name" value="Galactose-binding lectin"/>
    <property type="match status" value="1"/>
</dbReference>
<dbReference type="AlphaFoldDB" id="A0ABD1LN45"/>
<evidence type="ECO:0000259" key="9">
    <source>
        <dbReference type="Pfam" id="PF12819"/>
    </source>
</evidence>